<accession>A0A6N1NKX2</accession>
<reference evidence="2" key="2">
    <citation type="journal article" date="2018" name="Nat. Commun.">
        <title>Tailed giant Tupanvirus possesses the most complete translational apparatus of the known virosphere.</title>
        <authorList>
            <person name="Abrahao J."/>
            <person name="Silva L."/>
            <person name="Silva L.S."/>
            <person name="Khalil J.Y.B."/>
            <person name="Rodrigues R."/>
            <person name="Arantes T."/>
            <person name="Assis F."/>
            <person name="Boratto P."/>
            <person name="Andrade M."/>
            <person name="Kroon E.G."/>
            <person name="Ribeiro B."/>
            <person name="Bergier I."/>
            <person name="Seligmann H."/>
            <person name="Ghigo E."/>
            <person name="Colson P."/>
            <person name="Levasseur A."/>
            <person name="Kroemer G."/>
            <person name="Raoult D."/>
            <person name="La Scola B."/>
        </authorList>
    </citation>
    <scope>NUCLEOTIDE SEQUENCE [LARGE SCALE GENOMIC DNA]</scope>
    <source>
        <strain evidence="2">Soda lake</strain>
    </source>
</reference>
<sequence>MSLPKGAVKKSMNNHEIMKTPFIMFQAHKDDYYNMSQDSLRGVQEDTILSKVFFHPKNVDLIQKQIIIDVFRKTNGEYLIEKQNEADLQIVMRSIFIQHARHLPDNIKGQIRELNNLVVDEVVPGIVSEIMAHFGYIARAFGPMQIMDRPENVSNAGLKTLPSVTRSFDPDRK</sequence>
<name>A0A6N1NKX2_9VIRU</name>
<dbReference type="InterPro" id="IPR043916">
    <property type="entry name" value="P8_CR"/>
</dbReference>
<evidence type="ECO:0000313" key="2">
    <source>
        <dbReference type="EMBL" id="QKU35269.1"/>
    </source>
</evidence>
<evidence type="ECO:0000259" key="1">
    <source>
        <dbReference type="Pfam" id="PF19065"/>
    </source>
</evidence>
<dbReference type="EMBL" id="KY523104">
    <property type="protein sequence ID" value="QKU35269.1"/>
    <property type="molecule type" value="Genomic_DNA"/>
</dbReference>
<reference evidence="2" key="1">
    <citation type="submission" date="2017-01" db="EMBL/GenBank/DDBJ databases">
        <authorList>
            <person name="Assis F.L."/>
            <person name="Abrahao J.S."/>
            <person name="Silva L."/>
            <person name="Khalil J.B."/>
            <person name="Rodrigues R."/>
            <person name="Silva L.S."/>
            <person name="Arantes T."/>
            <person name="Boratto P."/>
            <person name="Andrade M."/>
            <person name="Kroon E.G."/>
            <person name="Ribeiro B."/>
            <person name="Bergier I."/>
            <person name="Seligmann H."/>
            <person name="Ghigo E."/>
            <person name="Colson P."/>
            <person name="Levasseur A."/>
            <person name="Raoult D."/>
            <person name="Scola B.L."/>
        </authorList>
    </citation>
    <scope>NUCLEOTIDE SEQUENCE</scope>
    <source>
        <strain evidence="2">Soda lake</strain>
    </source>
</reference>
<protein>
    <recommendedName>
        <fullName evidence="1">Minor capsid protein P8 central region domain-containing protein</fullName>
    </recommendedName>
</protein>
<feature type="domain" description="Minor capsid protein P8 central region" evidence="1">
    <location>
        <begin position="44"/>
        <end position="165"/>
    </location>
</feature>
<dbReference type="KEGG" id="vg:80518692"/>
<dbReference type="RefSeq" id="YP_010781928.1">
    <property type="nucleotide sequence ID" value="NC_075039.1"/>
</dbReference>
<dbReference type="Pfam" id="PF19065">
    <property type="entry name" value="P8_CR"/>
    <property type="match status" value="1"/>
</dbReference>
<dbReference type="GeneID" id="80518692"/>
<organism evidence="2">
    <name type="scientific">Tupanvirus soda lake</name>
    <dbReference type="NCBI Taxonomy" id="2126985"/>
    <lineage>
        <taxon>Viruses</taxon>
        <taxon>Varidnaviria</taxon>
        <taxon>Bamfordvirae</taxon>
        <taxon>Nucleocytoviricota</taxon>
        <taxon>Megaviricetes</taxon>
        <taxon>Imitervirales</taxon>
        <taxon>Mimiviridae</taxon>
        <taxon>Megamimivirinae</taxon>
        <taxon>Tupanvirus</taxon>
        <taxon>Tupanvirus salinum</taxon>
    </lineage>
</organism>
<proteinExistence type="predicted"/>